<evidence type="ECO:0000259" key="2">
    <source>
        <dbReference type="PROSITE" id="PS51724"/>
    </source>
</evidence>
<dbReference type="GeneID" id="93664396"/>
<evidence type="ECO:0000313" key="5">
    <source>
        <dbReference type="Proteomes" id="UP000238288"/>
    </source>
</evidence>
<evidence type="ECO:0000313" key="3">
    <source>
        <dbReference type="EMBL" id="MBE0383633.1"/>
    </source>
</evidence>
<dbReference type="AlphaFoldDB" id="A0A2K4XBM0"/>
<dbReference type="Pfam" id="PF05036">
    <property type="entry name" value="SPOR"/>
    <property type="match status" value="1"/>
</dbReference>
<proteinExistence type="predicted"/>
<gene>
    <name evidence="4" type="ORF">PCAR9_A30902</name>
    <name evidence="3" type="ORF">PCARR_a1920</name>
</gene>
<keyword evidence="6" id="KW-1185">Reference proteome</keyword>
<keyword evidence="1" id="KW-0732">Signal</keyword>
<evidence type="ECO:0000313" key="6">
    <source>
        <dbReference type="Proteomes" id="UP000615003"/>
    </source>
</evidence>
<dbReference type="PROSITE" id="PS51257">
    <property type="entry name" value="PROKAR_LIPOPROTEIN"/>
    <property type="match status" value="1"/>
</dbReference>
<reference evidence="4 5" key="2">
    <citation type="submission" date="2017-11" db="EMBL/GenBank/DDBJ databases">
        <authorList>
            <person name="Han C.G."/>
        </authorList>
    </citation>
    <scope>NUCLEOTIDE SEQUENCE [LARGE SCALE GENOMIC DNA]</scope>
    <source>
        <strain evidence="5">ATCC 43555</strain>
        <strain evidence="4">ATCC43555</strain>
    </source>
</reference>
<feature type="chain" id="PRO_5014418954" description="SPOR domain-containing protein" evidence="1">
    <location>
        <begin position="21"/>
        <end position="205"/>
    </location>
</feature>
<dbReference type="OrthoDB" id="6314518at2"/>
<dbReference type="Proteomes" id="UP000615003">
    <property type="component" value="Unassembled WGS sequence"/>
</dbReference>
<dbReference type="EMBL" id="LT965928">
    <property type="protein sequence ID" value="SOU41711.1"/>
    <property type="molecule type" value="Genomic_DNA"/>
</dbReference>
<accession>A0A2K4XBM0</accession>
<feature type="signal peptide" evidence="1">
    <location>
        <begin position="1"/>
        <end position="20"/>
    </location>
</feature>
<sequence length="205" mass="23256">MKRAKVICLISAVLLSYGCASNKVVDENENTKNYIKITAQELDELKKSSEQWQNMKPELSRLLLIEEDLSLLISQLNTIAKVKEENTSVLKQEKKVVDKEPKTNRFNSNNNNKSAPKFALQVLSITHKEQLASAFKQLQKKVPALLESNYVINVETINVKGVMYNRLKLGAYISKENATADCQKLKSQSVNCIVSYYVEQPFILD</sequence>
<evidence type="ECO:0000313" key="4">
    <source>
        <dbReference type="EMBL" id="SOU41711.1"/>
    </source>
</evidence>
<name>A0A2K4XBM0_PSEVC</name>
<organism evidence="4 5">
    <name type="scientific">Pseudoalteromonas carrageenovora IAM 12662</name>
    <dbReference type="NCBI Taxonomy" id="1314868"/>
    <lineage>
        <taxon>Bacteria</taxon>
        <taxon>Pseudomonadati</taxon>
        <taxon>Pseudomonadota</taxon>
        <taxon>Gammaproteobacteria</taxon>
        <taxon>Alteromonadales</taxon>
        <taxon>Pseudoalteromonadaceae</taxon>
        <taxon>Pseudoalteromonas</taxon>
    </lineage>
</organism>
<evidence type="ECO:0000256" key="1">
    <source>
        <dbReference type="SAM" id="SignalP"/>
    </source>
</evidence>
<feature type="domain" description="SPOR" evidence="2">
    <location>
        <begin position="112"/>
        <end position="201"/>
    </location>
</feature>
<dbReference type="PROSITE" id="PS51724">
    <property type="entry name" value="SPOR"/>
    <property type="match status" value="1"/>
</dbReference>
<dbReference type="RefSeq" id="WP_104643142.1">
    <property type="nucleotide sequence ID" value="NZ_AQGW01000023.1"/>
</dbReference>
<dbReference type="Proteomes" id="UP000238288">
    <property type="component" value="Chromosome PCAR9a"/>
</dbReference>
<dbReference type="EMBL" id="AQGW01000023">
    <property type="protein sequence ID" value="MBE0383633.1"/>
    <property type="molecule type" value="Genomic_DNA"/>
</dbReference>
<dbReference type="InterPro" id="IPR036680">
    <property type="entry name" value="SPOR-like_sf"/>
</dbReference>
<reference evidence="3 6" key="1">
    <citation type="submission" date="2015-06" db="EMBL/GenBank/DDBJ databases">
        <title>Genome sequence of Pseudoalteromonas carrageenovora.</title>
        <authorList>
            <person name="Xie B.-B."/>
            <person name="Rong J.-C."/>
            <person name="Qin Q.-L."/>
            <person name="Zhang Y.-Z."/>
        </authorList>
    </citation>
    <scope>NUCLEOTIDE SEQUENCE [LARGE SCALE GENOMIC DNA]</scope>
    <source>
        <strain evidence="3 6">IAM 12662</strain>
    </source>
</reference>
<dbReference type="InterPro" id="IPR007730">
    <property type="entry name" value="SPOR-like_dom"/>
</dbReference>
<dbReference type="Gene3D" id="3.30.70.1070">
    <property type="entry name" value="Sporulation related repeat"/>
    <property type="match status" value="1"/>
</dbReference>
<protein>
    <recommendedName>
        <fullName evidence="2">SPOR domain-containing protein</fullName>
    </recommendedName>
</protein>
<dbReference type="GO" id="GO:0042834">
    <property type="term" value="F:peptidoglycan binding"/>
    <property type="evidence" value="ECO:0007669"/>
    <property type="project" value="InterPro"/>
</dbReference>